<dbReference type="Gene3D" id="3.40.50.10440">
    <property type="entry name" value="Dihydroxyacetone kinase, domain 1"/>
    <property type="match status" value="1"/>
</dbReference>
<reference evidence="2 3" key="1">
    <citation type="journal article" date="2009" name="Stand. Genomic Sci.">
        <title>Complete genome sequence of Anaerococcus prevotii type strain (PC1).</title>
        <authorList>
            <person name="Labutti K."/>
            <person name="Pukall R."/>
            <person name="Steenblock K."/>
            <person name="Glavina Del Rio T."/>
            <person name="Tice H."/>
            <person name="Copeland A."/>
            <person name="Cheng J.F."/>
            <person name="Lucas S."/>
            <person name="Chen F."/>
            <person name="Nolan M."/>
            <person name="Bruce D."/>
            <person name="Goodwin L."/>
            <person name="Pitluck S."/>
            <person name="Ivanova N."/>
            <person name="Mavromatis K."/>
            <person name="Ovchinnikova G."/>
            <person name="Pati A."/>
            <person name="Chen A."/>
            <person name="Palaniappan K."/>
            <person name="Land M."/>
            <person name="Hauser L."/>
            <person name="Chang Y.J."/>
            <person name="Jeffries C.D."/>
            <person name="Chain P."/>
            <person name="Saunders E."/>
            <person name="Brettin T."/>
            <person name="Detter J.C."/>
            <person name="Han C."/>
            <person name="Goker M."/>
            <person name="Bristow J."/>
            <person name="Eisen J.A."/>
            <person name="Markowitz V."/>
            <person name="Hugenholtz P."/>
            <person name="Kyrpides N.C."/>
            <person name="Klenk H.P."/>
            <person name="Lapidus A."/>
        </authorList>
    </citation>
    <scope>NUCLEOTIDE SEQUENCE [LARGE SCALE GENOMIC DNA]</scope>
    <source>
        <strain evidence="3">ATCC 9321 / DSM 20548 / JCM 6508 / NCTC 11806 / PC1</strain>
    </source>
</reference>
<dbReference type="HOGENOM" id="CLU_048251_4_1_9"/>
<evidence type="ECO:0000256" key="1">
    <source>
        <dbReference type="ARBA" id="ARBA00023121"/>
    </source>
</evidence>
<dbReference type="InterPro" id="IPR043168">
    <property type="entry name" value="DegV_C"/>
</dbReference>
<dbReference type="GO" id="GO:0008289">
    <property type="term" value="F:lipid binding"/>
    <property type="evidence" value="ECO:0007669"/>
    <property type="project" value="UniProtKB-KW"/>
</dbReference>
<evidence type="ECO:0000313" key="3">
    <source>
        <dbReference type="Proteomes" id="UP000002294"/>
    </source>
</evidence>
<dbReference type="KEGG" id="apr:Apre_1061"/>
<dbReference type="AlphaFoldDB" id="C7RHX7"/>
<keyword evidence="1" id="KW-0446">Lipid-binding</keyword>
<name>C7RHX7_ANAPD</name>
<evidence type="ECO:0000313" key="2">
    <source>
        <dbReference type="EMBL" id="ACV29088.1"/>
    </source>
</evidence>
<dbReference type="InterPro" id="IPR003797">
    <property type="entry name" value="DegV"/>
</dbReference>
<protein>
    <submittedName>
        <fullName evidence="2">DegV family protein</fullName>
    </submittedName>
</protein>
<dbReference type="Pfam" id="PF02645">
    <property type="entry name" value="DegV"/>
    <property type="match status" value="1"/>
</dbReference>
<dbReference type="SUPFAM" id="SSF82549">
    <property type="entry name" value="DAK1/DegV-like"/>
    <property type="match status" value="1"/>
</dbReference>
<dbReference type="Gene3D" id="3.30.1180.10">
    <property type="match status" value="1"/>
</dbReference>
<dbReference type="eggNOG" id="COG1307">
    <property type="taxonomic scope" value="Bacteria"/>
</dbReference>
<sequence>MSDYIISSESIMDLSAEYVKEIGVSFIKSNYELNGEIYLDDFGQSLDMEEFYRNMEEGAAPSTAAINTQAYLDYFEEILKKDMDIIHVCLSSGLTTQYSCLLQAVDILKEKFPERKIYPIDSKMASSGVGLLVDKLVMLKNEGMSIEDLYKWAKENTLHVISYTSNENLEYVARGGRISKTAANIGNLLKICPLIEIDDEGHMQVTQKVRTKKKLLKTLVDRMEKNAIGGLNYNDKLIISHASNEKTAKELRDMMADRFKEISAIDIFEIGPTIGSHIGPGAITMFYWGEKRLG</sequence>
<keyword evidence="3" id="KW-1185">Reference proteome</keyword>
<organism evidence="2 3">
    <name type="scientific">Anaerococcus prevotii (strain ATCC 9321 / DSM 20548 / JCM 6508 / NCTC 11806 / PC1)</name>
    <name type="common">Peptostreptococcus prevotii</name>
    <name type="synonym">Peptococcus prevotii</name>
    <dbReference type="NCBI Taxonomy" id="525919"/>
    <lineage>
        <taxon>Bacteria</taxon>
        <taxon>Bacillati</taxon>
        <taxon>Bacillota</taxon>
        <taxon>Tissierellia</taxon>
        <taxon>Tissierellales</taxon>
        <taxon>Peptoniphilaceae</taxon>
        <taxon>Anaerococcus</taxon>
    </lineage>
</organism>
<gene>
    <name evidence="2" type="ordered locus">Apre_1061</name>
</gene>
<dbReference type="EMBL" id="CP001708">
    <property type="protein sequence ID" value="ACV29088.1"/>
    <property type="molecule type" value="Genomic_DNA"/>
</dbReference>
<dbReference type="InterPro" id="IPR050270">
    <property type="entry name" value="DegV_domain_contain"/>
</dbReference>
<dbReference type="Proteomes" id="UP000002294">
    <property type="component" value="Chromosome"/>
</dbReference>
<dbReference type="NCBIfam" id="TIGR00762">
    <property type="entry name" value="DegV"/>
    <property type="match status" value="1"/>
</dbReference>
<accession>C7RHX7</accession>
<dbReference type="PANTHER" id="PTHR33434">
    <property type="entry name" value="DEGV DOMAIN-CONTAINING PROTEIN DR_1986-RELATED"/>
    <property type="match status" value="1"/>
</dbReference>
<dbReference type="PANTHER" id="PTHR33434:SF2">
    <property type="entry name" value="FATTY ACID-BINDING PROTEIN TM_1468"/>
    <property type="match status" value="1"/>
</dbReference>
<dbReference type="OrthoDB" id="9780660at2"/>
<dbReference type="STRING" id="525919.Apre_1061"/>
<proteinExistence type="predicted"/>
<dbReference type="PROSITE" id="PS51482">
    <property type="entry name" value="DEGV"/>
    <property type="match status" value="1"/>
</dbReference>
<dbReference type="RefSeq" id="WP_015777991.1">
    <property type="nucleotide sequence ID" value="NC_013171.1"/>
</dbReference>
<dbReference type="Gene3D" id="2.20.28.50">
    <property type="entry name" value="degv family protein"/>
    <property type="match status" value="1"/>
</dbReference>